<evidence type="ECO:0000256" key="4">
    <source>
        <dbReference type="ARBA" id="ARBA00022741"/>
    </source>
</evidence>
<feature type="domain" description="Aminoacyl-transfer RNA synthetases class-II family profile" evidence="10">
    <location>
        <begin position="26"/>
        <end position="346"/>
    </location>
</feature>
<keyword evidence="5" id="KW-0067">ATP-binding</keyword>
<dbReference type="SUPFAM" id="SSF52954">
    <property type="entry name" value="Class II aaRS ABD-related"/>
    <property type="match status" value="1"/>
</dbReference>
<sequence>MSANMKQKAVKTAKTATTYTLKTAKGMRDYEPHQLAVRERVFGIINDCFKRHGALQIDTPVCELKETLTGKYGEDSKLIYDLADQGGEQLALRYDLTVPFARYLAQNKITTMKRYQIAKVYRRDNPSITKGRFREFYQCDFDIAGAYDPMLPDVECLKIINHREILDGMFEICGVPNNMFKTICSAIDKLDKMSWDEVKKEMTVEKGLPEAVADRIGEFVQLNGSTELIDRMLAEELGTNNKSKQGLEAIKLLFKYCDIFKLMDCVRFDLSLARGLDYYTGVIYETVLTQEEVECGSIAAGGRYDGLVSLLADTPKWQVPCVGVSIGIERILAIMEKQLEDKNYYPTQVLIASIGKGMTEERMKLLVELWESDIKAEHSFKNNAKLLTQFQYCETKGIPYVIIIGEDEVNKGVVKLRNIVTRDEVKDPFV</sequence>
<evidence type="ECO:0000256" key="8">
    <source>
        <dbReference type="ARBA" id="ARBA00047639"/>
    </source>
</evidence>
<keyword evidence="3" id="KW-0436">Ligase</keyword>
<dbReference type="Pfam" id="PF03129">
    <property type="entry name" value="HGTP_anticodon"/>
    <property type="match status" value="1"/>
</dbReference>
<dbReference type="GO" id="GO:0005739">
    <property type="term" value="C:mitochondrion"/>
    <property type="evidence" value="ECO:0007669"/>
    <property type="project" value="TreeGrafter"/>
</dbReference>
<feature type="binding site" evidence="9">
    <location>
        <position position="138"/>
    </location>
    <ligand>
        <name>L-histidine</name>
        <dbReference type="ChEBI" id="CHEBI:57595"/>
    </ligand>
</feature>
<dbReference type="Gene3D" id="3.40.50.800">
    <property type="entry name" value="Anticodon-binding domain"/>
    <property type="match status" value="1"/>
</dbReference>
<dbReference type="InterPro" id="IPR033656">
    <property type="entry name" value="HisRS_anticodon"/>
</dbReference>
<feature type="binding site" evidence="9">
    <location>
        <begin position="95"/>
        <end position="97"/>
    </location>
    <ligand>
        <name>L-histidine</name>
        <dbReference type="ChEBI" id="CHEBI:57595"/>
    </ligand>
</feature>
<dbReference type="PIRSF" id="PIRSF001549">
    <property type="entry name" value="His-tRNA_synth"/>
    <property type="match status" value="1"/>
</dbReference>
<reference evidence="11" key="1">
    <citation type="submission" date="2020-11" db="EMBL/GenBank/DDBJ databases">
        <authorList>
            <person name="Tran Van P."/>
        </authorList>
    </citation>
    <scope>NUCLEOTIDE SEQUENCE</scope>
</reference>
<dbReference type="CDD" id="cd00773">
    <property type="entry name" value="HisRS-like_core"/>
    <property type="match status" value="1"/>
</dbReference>
<dbReference type="GO" id="GO:0032543">
    <property type="term" value="P:mitochondrial translation"/>
    <property type="evidence" value="ECO:0007669"/>
    <property type="project" value="TreeGrafter"/>
</dbReference>
<comment type="catalytic activity">
    <reaction evidence="8">
        <text>tRNA(His) + L-histidine + ATP = L-histidyl-tRNA(His) + AMP + diphosphate + H(+)</text>
        <dbReference type="Rhea" id="RHEA:17313"/>
        <dbReference type="Rhea" id="RHEA-COMP:9665"/>
        <dbReference type="Rhea" id="RHEA-COMP:9689"/>
        <dbReference type="ChEBI" id="CHEBI:15378"/>
        <dbReference type="ChEBI" id="CHEBI:30616"/>
        <dbReference type="ChEBI" id="CHEBI:33019"/>
        <dbReference type="ChEBI" id="CHEBI:57595"/>
        <dbReference type="ChEBI" id="CHEBI:78442"/>
        <dbReference type="ChEBI" id="CHEBI:78527"/>
        <dbReference type="ChEBI" id="CHEBI:456215"/>
        <dbReference type="EC" id="6.1.1.21"/>
    </reaction>
</comment>
<evidence type="ECO:0000256" key="1">
    <source>
        <dbReference type="ARBA" id="ARBA00008226"/>
    </source>
</evidence>
<dbReference type="InterPro" id="IPR041715">
    <property type="entry name" value="HisRS-like_core"/>
</dbReference>
<dbReference type="FunFam" id="3.40.50.800:FF:000008">
    <property type="entry name" value="histidine--tRNA ligase, cytoplasmic isoform X1"/>
    <property type="match status" value="1"/>
</dbReference>
<keyword evidence="12" id="KW-1185">Reference proteome</keyword>
<keyword evidence="6" id="KW-0648">Protein biosynthesis</keyword>
<dbReference type="PANTHER" id="PTHR11476">
    <property type="entry name" value="HISTIDYL-TRNA SYNTHETASE"/>
    <property type="match status" value="1"/>
</dbReference>
<feature type="binding site" evidence="9">
    <location>
        <begin position="278"/>
        <end position="279"/>
    </location>
    <ligand>
        <name>L-histidine</name>
        <dbReference type="ChEBI" id="CHEBI:57595"/>
    </ligand>
</feature>
<dbReference type="InterPro" id="IPR004154">
    <property type="entry name" value="Anticodon-bd"/>
</dbReference>
<evidence type="ECO:0000313" key="11">
    <source>
        <dbReference type="EMBL" id="CAD7657826.1"/>
    </source>
</evidence>
<dbReference type="Pfam" id="PF13393">
    <property type="entry name" value="tRNA-synt_His"/>
    <property type="match status" value="1"/>
</dbReference>
<evidence type="ECO:0000256" key="5">
    <source>
        <dbReference type="ARBA" id="ARBA00022840"/>
    </source>
</evidence>
<dbReference type="EC" id="6.1.1.21" evidence="2"/>
<protein>
    <recommendedName>
        <fullName evidence="2">histidine--tRNA ligase</fullName>
        <ecNumber evidence="2">6.1.1.21</ecNumber>
    </recommendedName>
</protein>
<dbReference type="OrthoDB" id="1906957at2759"/>
<dbReference type="SUPFAM" id="SSF55681">
    <property type="entry name" value="Class II aaRS and biotin synthetases"/>
    <property type="match status" value="1"/>
</dbReference>
<dbReference type="AlphaFoldDB" id="A0A7R9MCT9"/>
<dbReference type="EMBL" id="OC928577">
    <property type="protein sequence ID" value="CAD7657826.1"/>
    <property type="molecule type" value="Genomic_DNA"/>
</dbReference>
<feature type="binding site" evidence="9">
    <location>
        <position position="122"/>
    </location>
    <ligand>
        <name>L-histidine</name>
        <dbReference type="ChEBI" id="CHEBI:57595"/>
    </ligand>
</feature>
<name>A0A7R9MCT9_9ACAR</name>
<dbReference type="CDD" id="cd00859">
    <property type="entry name" value="HisRS_anticodon"/>
    <property type="match status" value="1"/>
</dbReference>
<organism evidence="11">
    <name type="scientific">Oppiella nova</name>
    <dbReference type="NCBI Taxonomy" id="334625"/>
    <lineage>
        <taxon>Eukaryota</taxon>
        <taxon>Metazoa</taxon>
        <taxon>Ecdysozoa</taxon>
        <taxon>Arthropoda</taxon>
        <taxon>Chelicerata</taxon>
        <taxon>Arachnida</taxon>
        <taxon>Acari</taxon>
        <taxon>Acariformes</taxon>
        <taxon>Sarcoptiformes</taxon>
        <taxon>Oribatida</taxon>
        <taxon>Brachypylina</taxon>
        <taxon>Oppioidea</taxon>
        <taxon>Oppiidae</taxon>
        <taxon>Oppiella</taxon>
    </lineage>
</organism>
<feature type="binding site" evidence="9">
    <location>
        <position position="142"/>
    </location>
    <ligand>
        <name>L-histidine</name>
        <dbReference type="ChEBI" id="CHEBI:57595"/>
    </ligand>
</feature>
<dbReference type="FunFam" id="3.30.930.10:FF:000061">
    <property type="entry name" value="Histidine--tRNA ligase, cytoplasmic"/>
    <property type="match status" value="1"/>
</dbReference>
<feature type="binding site" evidence="9">
    <location>
        <position position="274"/>
    </location>
    <ligand>
        <name>L-histidine</name>
        <dbReference type="ChEBI" id="CHEBI:57595"/>
    </ligand>
</feature>
<dbReference type="PANTHER" id="PTHR11476:SF7">
    <property type="entry name" value="HISTIDINE--TRNA LIGASE"/>
    <property type="match status" value="1"/>
</dbReference>
<dbReference type="GO" id="GO:0006427">
    <property type="term" value="P:histidyl-tRNA aminoacylation"/>
    <property type="evidence" value="ECO:0007669"/>
    <property type="project" value="TreeGrafter"/>
</dbReference>
<evidence type="ECO:0000256" key="9">
    <source>
        <dbReference type="PIRSR" id="PIRSR001549-1"/>
    </source>
</evidence>
<proteinExistence type="inferred from homology"/>
<evidence type="ECO:0000259" key="10">
    <source>
        <dbReference type="PROSITE" id="PS50862"/>
    </source>
</evidence>
<dbReference type="GO" id="GO:0004821">
    <property type="term" value="F:histidine-tRNA ligase activity"/>
    <property type="evidence" value="ECO:0007669"/>
    <property type="project" value="UniProtKB-EC"/>
</dbReference>
<dbReference type="GO" id="GO:0003723">
    <property type="term" value="F:RNA binding"/>
    <property type="evidence" value="ECO:0007669"/>
    <property type="project" value="TreeGrafter"/>
</dbReference>
<keyword evidence="4" id="KW-0547">Nucleotide-binding</keyword>
<evidence type="ECO:0000256" key="7">
    <source>
        <dbReference type="ARBA" id="ARBA00023146"/>
    </source>
</evidence>
<dbReference type="Proteomes" id="UP000728032">
    <property type="component" value="Unassembled WGS sequence"/>
</dbReference>
<dbReference type="Gene3D" id="3.30.930.10">
    <property type="entry name" value="Bira Bifunctional Protein, Domain 2"/>
    <property type="match status" value="1"/>
</dbReference>
<dbReference type="GO" id="GO:0005524">
    <property type="term" value="F:ATP binding"/>
    <property type="evidence" value="ECO:0007669"/>
    <property type="project" value="UniProtKB-KW"/>
</dbReference>
<keyword evidence="7" id="KW-0030">Aminoacyl-tRNA synthetase</keyword>
<evidence type="ECO:0000313" key="12">
    <source>
        <dbReference type="Proteomes" id="UP000728032"/>
    </source>
</evidence>
<dbReference type="InterPro" id="IPR004516">
    <property type="entry name" value="HisRS/HisZ"/>
</dbReference>
<dbReference type="InterPro" id="IPR036621">
    <property type="entry name" value="Anticodon-bd_dom_sf"/>
</dbReference>
<accession>A0A7R9MCT9</accession>
<gene>
    <name evidence="11" type="ORF">ONB1V03_LOCUS14451</name>
</gene>
<dbReference type="InterPro" id="IPR006195">
    <property type="entry name" value="aa-tRNA-synth_II"/>
</dbReference>
<evidence type="ECO:0000256" key="3">
    <source>
        <dbReference type="ARBA" id="ARBA00022598"/>
    </source>
</evidence>
<evidence type="ECO:0000256" key="2">
    <source>
        <dbReference type="ARBA" id="ARBA00012815"/>
    </source>
</evidence>
<evidence type="ECO:0000256" key="6">
    <source>
        <dbReference type="ARBA" id="ARBA00022917"/>
    </source>
</evidence>
<dbReference type="InterPro" id="IPR045864">
    <property type="entry name" value="aa-tRNA-synth_II/BPL/LPL"/>
</dbReference>
<dbReference type="GO" id="GO:0005829">
    <property type="term" value="C:cytosol"/>
    <property type="evidence" value="ECO:0007669"/>
    <property type="project" value="TreeGrafter"/>
</dbReference>
<dbReference type="EMBL" id="CAJPVJ010013752">
    <property type="protein sequence ID" value="CAG2175012.1"/>
    <property type="molecule type" value="Genomic_DNA"/>
</dbReference>
<dbReference type="PROSITE" id="PS50862">
    <property type="entry name" value="AA_TRNA_LIGASE_II"/>
    <property type="match status" value="1"/>
</dbReference>
<comment type="similarity">
    <text evidence="1">Belongs to the class-II aminoacyl-tRNA synthetase family.</text>
</comment>